<dbReference type="OrthoDB" id="6356674at2759"/>
<dbReference type="PANTHER" id="PTHR45913:SF21">
    <property type="entry name" value="DUF4371 DOMAIN-CONTAINING PROTEIN"/>
    <property type="match status" value="1"/>
</dbReference>
<proteinExistence type="predicted"/>
<evidence type="ECO:0000313" key="1">
    <source>
        <dbReference type="EMBL" id="CAF2846195.1"/>
    </source>
</evidence>
<dbReference type="EMBL" id="HG994593">
    <property type="protein sequence ID" value="CAF2846195.1"/>
    <property type="molecule type" value="Genomic_DNA"/>
</dbReference>
<protein>
    <submittedName>
        <fullName evidence="1">(salmon louse) hypothetical protein</fullName>
    </submittedName>
</protein>
<sequence>MCMTMYRWCTIYDWLAQVRQFKPDVIAVHCIIHLENLSSKLINMEHVDSVIVQTVNYIRSRGLNHREIQEFLRHLESQSEDVIYFTEVRWLSRVSTLQRFWLLLDEIILSLKLKQKEINVKLQGQKKLVHDLSKHLRTFERDLQLYEQSLREQKVYLFPTLKSVFNGNNEILDSYAQRVAVLREEFSSRFTEFRNLRSDLKANQSDDFKLGNPLSKSNPRPFNLDATLLRRVSFFGSKMARTGVFVNMALLLSLLWCVFIGFCSSSQSKKICFLSCSLNSMGHRFSSFSWYIGKADI</sequence>
<dbReference type="Proteomes" id="UP000675881">
    <property type="component" value="Chromosome 14"/>
</dbReference>
<name>A0A7R8CK90_LEPSM</name>
<keyword evidence="2" id="KW-1185">Reference proteome</keyword>
<dbReference type="PANTHER" id="PTHR45913">
    <property type="entry name" value="EPM2A-INTERACTING PROTEIN 1"/>
    <property type="match status" value="1"/>
</dbReference>
<accession>A0A7R8CK90</accession>
<evidence type="ECO:0000313" key="2">
    <source>
        <dbReference type="Proteomes" id="UP000675881"/>
    </source>
</evidence>
<dbReference type="AlphaFoldDB" id="A0A7R8CK90"/>
<reference evidence="1" key="1">
    <citation type="submission" date="2021-02" db="EMBL/GenBank/DDBJ databases">
        <authorList>
            <person name="Bekaert M."/>
        </authorList>
    </citation>
    <scope>NUCLEOTIDE SEQUENCE</scope>
    <source>
        <strain evidence="1">IoA-00</strain>
    </source>
</reference>
<organism evidence="1 2">
    <name type="scientific">Lepeophtheirus salmonis</name>
    <name type="common">Salmon louse</name>
    <name type="synonym">Caligus salmonis</name>
    <dbReference type="NCBI Taxonomy" id="72036"/>
    <lineage>
        <taxon>Eukaryota</taxon>
        <taxon>Metazoa</taxon>
        <taxon>Ecdysozoa</taxon>
        <taxon>Arthropoda</taxon>
        <taxon>Crustacea</taxon>
        <taxon>Multicrustacea</taxon>
        <taxon>Hexanauplia</taxon>
        <taxon>Copepoda</taxon>
        <taxon>Siphonostomatoida</taxon>
        <taxon>Caligidae</taxon>
        <taxon>Lepeophtheirus</taxon>
    </lineage>
</organism>
<gene>
    <name evidence="1" type="ORF">LSAA_5615</name>
</gene>